<sequence length="146" mass="17158">LVKSVFDLVIVNYFLAGLVIATTSWFIANKYLLHRNLHTVEQRVEWMYSFDIHCNSFFPFFLIIYVVQFFFLPILMRTSWVSLFLGNTLYAAAVGVYIYITFLGYQALPFLKSQQVFLYPLPVLAFLYLGSLFGYNVSHHVIDFYF</sequence>
<reference evidence="1" key="1">
    <citation type="submission" date="2022-06" db="EMBL/GenBank/DDBJ databases">
        <title>Phylogenomic reconstructions and comparative analyses of Kickxellomycotina fungi.</title>
        <authorList>
            <person name="Reynolds N.K."/>
            <person name="Stajich J.E."/>
            <person name="Barry K."/>
            <person name="Grigoriev I.V."/>
            <person name="Crous P."/>
            <person name="Smith M.E."/>
        </authorList>
    </citation>
    <scope>NUCLEOTIDE SEQUENCE</scope>
    <source>
        <strain evidence="1">RSA 2271</strain>
    </source>
</reference>
<dbReference type="EMBL" id="JAMZIH010000468">
    <property type="protein sequence ID" value="KAJ1679303.1"/>
    <property type="molecule type" value="Genomic_DNA"/>
</dbReference>
<gene>
    <name evidence="1" type="ORF">EV182_002327</name>
</gene>
<organism evidence="1 2">
    <name type="scientific">Spiromyces aspiralis</name>
    <dbReference type="NCBI Taxonomy" id="68401"/>
    <lineage>
        <taxon>Eukaryota</taxon>
        <taxon>Fungi</taxon>
        <taxon>Fungi incertae sedis</taxon>
        <taxon>Zoopagomycota</taxon>
        <taxon>Kickxellomycotina</taxon>
        <taxon>Kickxellomycetes</taxon>
        <taxon>Kickxellales</taxon>
        <taxon>Kickxellaceae</taxon>
        <taxon>Spiromyces</taxon>
    </lineage>
</organism>
<dbReference type="Proteomes" id="UP001145114">
    <property type="component" value="Unassembled WGS sequence"/>
</dbReference>
<evidence type="ECO:0000313" key="2">
    <source>
        <dbReference type="Proteomes" id="UP001145114"/>
    </source>
</evidence>
<protein>
    <submittedName>
        <fullName evidence="1">Uncharacterized protein</fullName>
    </submittedName>
</protein>
<name>A0ACC1HRX2_9FUNG</name>
<feature type="non-terminal residue" evidence="1">
    <location>
        <position position="1"/>
    </location>
</feature>
<accession>A0ACC1HRX2</accession>
<comment type="caution">
    <text evidence="1">The sequence shown here is derived from an EMBL/GenBank/DDBJ whole genome shotgun (WGS) entry which is preliminary data.</text>
</comment>
<evidence type="ECO:0000313" key="1">
    <source>
        <dbReference type="EMBL" id="KAJ1679303.1"/>
    </source>
</evidence>
<keyword evidence="2" id="KW-1185">Reference proteome</keyword>
<proteinExistence type="predicted"/>